<protein>
    <submittedName>
        <fullName evidence="6">Putative rta1 like protein</fullName>
    </submittedName>
</protein>
<accession>M7SUN7</accession>
<organism evidence="6 7">
    <name type="scientific">Eutypa lata (strain UCR-EL1)</name>
    <name type="common">Grapevine dieback disease fungus</name>
    <name type="synonym">Eutypa armeniacae</name>
    <dbReference type="NCBI Taxonomy" id="1287681"/>
    <lineage>
        <taxon>Eukaryota</taxon>
        <taxon>Fungi</taxon>
        <taxon>Dikarya</taxon>
        <taxon>Ascomycota</taxon>
        <taxon>Pezizomycotina</taxon>
        <taxon>Sordariomycetes</taxon>
        <taxon>Xylariomycetidae</taxon>
        <taxon>Xylariales</taxon>
        <taxon>Diatrypaceae</taxon>
        <taxon>Eutypa</taxon>
    </lineage>
</organism>
<feature type="transmembrane region" description="Helical" evidence="5">
    <location>
        <begin position="170"/>
        <end position="194"/>
    </location>
</feature>
<gene>
    <name evidence="6" type="ORF">UCREL1_11748</name>
</gene>
<dbReference type="eggNOG" id="ENOG502QU4U">
    <property type="taxonomic scope" value="Eukaryota"/>
</dbReference>
<evidence type="ECO:0000313" key="7">
    <source>
        <dbReference type="Proteomes" id="UP000012174"/>
    </source>
</evidence>
<dbReference type="KEGG" id="ela:UCREL1_11748"/>
<dbReference type="OrthoDB" id="3358017at2759"/>
<evidence type="ECO:0000313" key="6">
    <source>
        <dbReference type="EMBL" id="EMR61326.1"/>
    </source>
</evidence>
<evidence type="ECO:0000256" key="3">
    <source>
        <dbReference type="ARBA" id="ARBA00022989"/>
    </source>
</evidence>
<proteinExistence type="predicted"/>
<feature type="transmembrane region" description="Helical" evidence="5">
    <location>
        <begin position="220"/>
        <end position="240"/>
    </location>
</feature>
<dbReference type="HOGENOM" id="CLU_033465_6_1_1"/>
<feature type="transmembrane region" description="Helical" evidence="5">
    <location>
        <begin position="30"/>
        <end position="50"/>
    </location>
</feature>
<dbReference type="GO" id="GO:0000324">
    <property type="term" value="C:fungal-type vacuole"/>
    <property type="evidence" value="ECO:0007669"/>
    <property type="project" value="TreeGrafter"/>
</dbReference>
<dbReference type="AlphaFoldDB" id="M7SUN7"/>
<dbReference type="OMA" id="LAPTFIC"/>
<sequence>MGPETNFWNCHEVTQKCRVEGTVLGYRPNFGINAFLTVVFGLCMLSHIVTGVWKKTWAYSIFLALGSGLEFVGYLARLKLSDNPWDSTAFQAQICTIILGPTVICISLYLTLKHITVAVDPSVSRIRPALYPLIFVPADVSCLILQAIGGGLAVGARWTNTTMLRHGNRLILAGISIQCVVLGLFGALCLEYFYRARRRVRAGESSPVTYAVWDDRNFRLFCYALLGAYIGIFVRCIYRVVEMAGGWGNSIMRDEPSFVILEGFMVLLPVLLLTLFPAGFFFLGMANRRNNDLGKEDIIELPTPLVSMRATEQVRFHFAS</sequence>
<keyword evidence="3 5" id="KW-1133">Transmembrane helix</keyword>
<dbReference type="PANTHER" id="PTHR31465">
    <property type="entry name" value="PROTEIN RTA1-RELATED"/>
    <property type="match status" value="1"/>
</dbReference>
<dbReference type="InterPro" id="IPR007568">
    <property type="entry name" value="RTA1"/>
</dbReference>
<feature type="transmembrane region" description="Helical" evidence="5">
    <location>
        <begin position="57"/>
        <end position="76"/>
    </location>
</feature>
<evidence type="ECO:0000256" key="2">
    <source>
        <dbReference type="ARBA" id="ARBA00022692"/>
    </source>
</evidence>
<dbReference type="GO" id="GO:0005886">
    <property type="term" value="C:plasma membrane"/>
    <property type="evidence" value="ECO:0007669"/>
    <property type="project" value="TreeGrafter"/>
</dbReference>
<dbReference type="Pfam" id="PF04479">
    <property type="entry name" value="RTA1"/>
    <property type="match status" value="1"/>
</dbReference>
<evidence type="ECO:0000256" key="5">
    <source>
        <dbReference type="SAM" id="Phobius"/>
    </source>
</evidence>
<evidence type="ECO:0000256" key="4">
    <source>
        <dbReference type="ARBA" id="ARBA00023136"/>
    </source>
</evidence>
<feature type="transmembrane region" description="Helical" evidence="5">
    <location>
        <begin position="133"/>
        <end position="158"/>
    </location>
</feature>
<dbReference type="Proteomes" id="UP000012174">
    <property type="component" value="Unassembled WGS sequence"/>
</dbReference>
<name>M7SUN7_EUTLA</name>
<comment type="subcellular location">
    <subcellularLocation>
        <location evidence="1">Membrane</location>
        <topology evidence="1">Multi-pass membrane protein</topology>
    </subcellularLocation>
</comment>
<keyword evidence="4 5" id="KW-0472">Membrane</keyword>
<keyword evidence="7" id="KW-1185">Reference proteome</keyword>
<reference evidence="7" key="1">
    <citation type="journal article" date="2013" name="Genome Announc.">
        <title>Draft genome sequence of the grapevine dieback fungus Eutypa lata UCR-EL1.</title>
        <authorList>
            <person name="Blanco-Ulate B."/>
            <person name="Rolshausen P.E."/>
            <person name="Cantu D."/>
        </authorList>
    </citation>
    <scope>NUCLEOTIDE SEQUENCE [LARGE SCALE GENOMIC DNA]</scope>
    <source>
        <strain evidence="7">UCR-EL1</strain>
    </source>
</reference>
<evidence type="ECO:0000256" key="1">
    <source>
        <dbReference type="ARBA" id="ARBA00004141"/>
    </source>
</evidence>
<keyword evidence="2 5" id="KW-0812">Transmembrane</keyword>
<dbReference type="PANTHER" id="PTHR31465:SF8">
    <property type="entry name" value="DOMAIN PROTEIN, PUTATIVE (AFU_ORTHOLOGUE AFUA_6G14140)-RELATED"/>
    <property type="match status" value="1"/>
</dbReference>
<feature type="transmembrane region" description="Helical" evidence="5">
    <location>
        <begin position="88"/>
        <end position="112"/>
    </location>
</feature>
<dbReference type="EMBL" id="KB707654">
    <property type="protein sequence ID" value="EMR61326.1"/>
    <property type="molecule type" value="Genomic_DNA"/>
</dbReference>
<feature type="transmembrane region" description="Helical" evidence="5">
    <location>
        <begin position="260"/>
        <end position="283"/>
    </location>
</feature>